<protein>
    <submittedName>
        <fullName evidence="1">Uncharacterized protein</fullName>
    </submittedName>
</protein>
<reference evidence="1" key="1">
    <citation type="submission" date="2022-02" db="EMBL/GenBank/DDBJ databases">
        <title>Plant Genome Project.</title>
        <authorList>
            <person name="Zhang R.-G."/>
        </authorList>
    </citation>
    <scope>NUCLEOTIDE SEQUENCE</scope>
    <source>
        <strain evidence="1">AT1</strain>
    </source>
</reference>
<keyword evidence="2" id="KW-1185">Reference proteome</keyword>
<name>A0ACC0LU67_RHOML</name>
<evidence type="ECO:0000313" key="1">
    <source>
        <dbReference type="EMBL" id="KAI8532353.1"/>
    </source>
</evidence>
<dbReference type="Proteomes" id="UP001062846">
    <property type="component" value="Chromosome 11"/>
</dbReference>
<evidence type="ECO:0000313" key="2">
    <source>
        <dbReference type="Proteomes" id="UP001062846"/>
    </source>
</evidence>
<proteinExistence type="predicted"/>
<gene>
    <name evidence="1" type="ORF">RHMOL_Rhmol11G0208200</name>
</gene>
<comment type="caution">
    <text evidence="1">The sequence shown here is derived from an EMBL/GenBank/DDBJ whole genome shotgun (WGS) entry which is preliminary data.</text>
</comment>
<accession>A0ACC0LU67</accession>
<organism evidence="1 2">
    <name type="scientific">Rhododendron molle</name>
    <name type="common">Chinese azalea</name>
    <name type="synonym">Azalea mollis</name>
    <dbReference type="NCBI Taxonomy" id="49168"/>
    <lineage>
        <taxon>Eukaryota</taxon>
        <taxon>Viridiplantae</taxon>
        <taxon>Streptophyta</taxon>
        <taxon>Embryophyta</taxon>
        <taxon>Tracheophyta</taxon>
        <taxon>Spermatophyta</taxon>
        <taxon>Magnoliopsida</taxon>
        <taxon>eudicotyledons</taxon>
        <taxon>Gunneridae</taxon>
        <taxon>Pentapetalae</taxon>
        <taxon>asterids</taxon>
        <taxon>Ericales</taxon>
        <taxon>Ericaceae</taxon>
        <taxon>Ericoideae</taxon>
        <taxon>Rhodoreae</taxon>
        <taxon>Rhododendron</taxon>
    </lineage>
</organism>
<dbReference type="EMBL" id="CM046398">
    <property type="protein sequence ID" value="KAI8532353.1"/>
    <property type="molecule type" value="Genomic_DNA"/>
</dbReference>
<sequence>MFVGFIVEGRGQEGLLLKEKVDFLSAGYSIPKVSGAKSSGFWKFNCDGAFNWASKIAAIGVIVRNSHGEILEVNYGRINLVTMEFSQEFDVKLCLDLKLVRRYSGRKMHSKAK</sequence>